<dbReference type="InterPro" id="IPR013922">
    <property type="entry name" value="Cyclin_PHO80-like"/>
</dbReference>
<dbReference type="InterPro" id="IPR013763">
    <property type="entry name" value="Cyclin-like_dom"/>
</dbReference>
<evidence type="ECO:0000259" key="6">
    <source>
        <dbReference type="SMART" id="SM00385"/>
    </source>
</evidence>
<dbReference type="EMBL" id="JAKOGI010001553">
    <property type="protein sequence ID" value="KAJ8425053.1"/>
    <property type="molecule type" value="Genomic_DNA"/>
</dbReference>
<dbReference type="InterPro" id="IPR012389">
    <property type="entry name" value="Cyclin_P/U"/>
</dbReference>
<evidence type="ECO:0000256" key="5">
    <source>
        <dbReference type="PIRNR" id="PIRNR027110"/>
    </source>
</evidence>
<dbReference type="OrthoDB" id="337735at2759"/>
<proteinExistence type="inferred from homology"/>
<comment type="caution">
    <text evidence="7">The sequence shown here is derived from an EMBL/GenBank/DDBJ whole genome shotgun (WGS) entry which is preliminary data.</text>
</comment>
<dbReference type="AlphaFoldDB" id="A0A9Q1GRZ8"/>
<dbReference type="PANTHER" id="PTHR15615">
    <property type="match status" value="1"/>
</dbReference>
<evidence type="ECO:0000256" key="4">
    <source>
        <dbReference type="ARBA" id="ARBA00023306"/>
    </source>
</evidence>
<evidence type="ECO:0000313" key="7">
    <source>
        <dbReference type="EMBL" id="KAJ8425053.1"/>
    </source>
</evidence>
<evidence type="ECO:0000256" key="3">
    <source>
        <dbReference type="ARBA" id="ARBA00023127"/>
    </source>
</evidence>
<dbReference type="InterPro" id="IPR036915">
    <property type="entry name" value="Cyclin-like_sf"/>
</dbReference>
<gene>
    <name evidence="7" type="ORF">Cgig2_006513</name>
</gene>
<evidence type="ECO:0000256" key="2">
    <source>
        <dbReference type="ARBA" id="ARBA00022618"/>
    </source>
</evidence>
<reference evidence="7" key="1">
    <citation type="submission" date="2022-04" db="EMBL/GenBank/DDBJ databases">
        <title>Carnegiea gigantea Genome sequencing and assembly v2.</title>
        <authorList>
            <person name="Copetti D."/>
            <person name="Sanderson M.J."/>
            <person name="Burquez A."/>
            <person name="Wojciechowski M.F."/>
        </authorList>
    </citation>
    <scope>NUCLEOTIDE SEQUENCE</scope>
    <source>
        <strain evidence="7">SGP5-SGP5p</strain>
        <tissue evidence="7">Aerial part</tissue>
    </source>
</reference>
<dbReference type="PANTHER" id="PTHR15615:SF108">
    <property type="entry name" value="PROTEIN CNPPD1"/>
    <property type="match status" value="1"/>
</dbReference>
<dbReference type="PIRSF" id="PIRSF027110">
    <property type="entry name" value="PREG"/>
    <property type="match status" value="1"/>
</dbReference>
<dbReference type="SMART" id="SM00385">
    <property type="entry name" value="CYCLIN"/>
    <property type="match status" value="1"/>
</dbReference>
<dbReference type="Proteomes" id="UP001153076">
    <property type="component" value="Unassembled WGS sequence"/>
</dbReference>
<evidence type="ECO:0000313" key="8">
    <source>
        <dbReference type="Proteomes" id="UP001153076"/>
    </source>
</evidence>
<dbReference type="Gene3D" id="1.10.472.10">
    <property type="entry name" value="Cyclin-like"/>
    <property type="match status" value="1"/>
</dbReference>
<evidence type="ECO:0000256" key="1">
    <source>
        <dbReference type="ARBA" id="ARBA00007215"/>
    </source>
</evidence>
<keyword evidence="2" id="KW-0132">Cell division</keyword>
<dbReference type="SUPFAM" id="SSF47954">
    <property type="entry name" value="Cyclin-like"/>
    <property type="match status" value="1"/>
</dbReference>
<organism evidence="7 8">
    <name type="scientific">Carnegiea gigantea</name>
    <dbReference type="NCBI Taxonomy" id="171969"/>
    <lineage>
        <taxon>Eukaryota</taxon>
        <taxon>Viridiplantae</taxon>
        <taxon>Streptophyta</taxon>
        <taxon>Embryophyta</taxon>
        <taxon>Tracheophyta</taxon>
        <taxon>Spermatophyta</taxon>
        <taxon>Magnoliopsida</taxon>
        <taxon>eudicotyledons</taxon>
        <taxon>Gunneridae</taxon>
        <taxon>Pentapetalae</taxon>
        <taxon>Caryophyllales</taxon>
        <taxon>Cactineae</taxon>
        <taxon>Cactaceae</taxon>
        <taxon>Cactoideae</taxon>
        <taxon>Echinocereeae</taxon>
        <taxon>Carnegiea</taxon>
    </lineage>
</organism>
<keyword evidence="8" id="KW-1185">Reference proteome</keyword>
<name>A0A9Q1GRZ8_9CARY</name>
<comment type="similarity">
    <text evidence="1">Belongs to the cyclin family. Cyclin U/P subfamily.</text>
</comment>
<keyword evidence="4" id="KW-0131">Cell cycle</keyword>
<dbReference type="Pfam" id="PF08613">
    <property type="entry name" value="Cyclin"/>
    <property type="match status" value="1"/>
</dbReference>
<protein>
    <recommendedName>
        <fullName evidence="5">Cyclin</fullName>
    </recommendedName>
</protein>
<keyword evidence="3 5" id="KW-0195">Cyclin</keyword>
<accession>A0A9Q1GRZ8</accession>
<dbReference type="GO" id="GO:0051301">
    <property type="term" value="P:cell division"/>
    <property type="evidence" value="ECO:0007669"/>
    <property type="project" value="UniProtKB-UniRule"/>
</dbReference>
<sequence length="208" mass="23029">MGFFNPKSTKSGLYSTLGLLIESSAENASETPQVLTFLASVLEKTIRANEKFLKRSRTKGGGTIFHGSSAPALSIRQYIERIHKYSKCSPSCFVAAYIYMDRFLQESNGYLTALNAHRLLIACVLVASKFHDDVCFNNAYYAKIGGVSTAEINRLELELLFNLNFRLHVTVGTFHQYCLLLTKAGTKTSSSSCLKERVSHACGFVRGC</sequence>
<dbReference type="GO" id="GO:0019901">
    <property type="term" value="F:protein kinase binding"/>
    <property type="evidence" value="ECO:0007669"/>
    <property type="project" value="UniProtKB-UniRule"/>
</dbReference>
<feature type="domain" description="Cyclin-like" evidence="6">
    <location>
        <begin position="77"/>
        <end position="161"/>
    </location>
</feature>